<keyword evidence="5 6" id="KW-0440">LIM domain</keyword>
<evidence type="ECO:0000256" key="5">
    <source>
        <dbReference type="ARBA" id="ARBA00023038"/>
    </source>
</evidence>
<gene>
    <name evidence="11" type="ORF">LOD99_13100</name>
</gene>
<dbReference type="PROSITE" id="PS00478">
    <property type="entry name" value="LIM_DOMAIN_1"/>
    <property type="match status" value="1"/>
</dbReference>
<dbReference type="InterPro" id="IPR000900">
    <property type="entry name" value="Nebulin_repeat"/>
</dbReference>
<dbReference type="FunFam" id="2.10.110.10:FF:000087">
    <property type="entry name" value="LIM zinc-binding domain-containing Nebulette"/>
    <property type="match status" value="1"/>
</dbReference>
<reference evidence="11 12" key="1">
    <citation type="journal article" date="2023" name="BMC Biol.">
        <title>The compact genome of the sponge Oopsacas minuta (Hexactinellida) is lacking key metazoan core genes.</title>
        <authorList>
            <person name="Santini S."/>
            <person name="Schenkelaars Q."/>
            <person name="Jourda C."/>
            <person name="Duchesne M."/>
            <person name="Belahbib H."/>
            <person name="Rocher C."/>
            <person name="Selva M."/>
            <person name="Riesgo A."/>
            <person name="Vervoort M."/>
            <person name="Leys S.P."/>
            <person name="Kodjabachian L."/>
            <person name="Le Bivic A."/>
            <person name="Borchiellini C."/>
            <person name="Claverie J.M."/>
            <person name="Renard E."/>
        </authorList>
    </citation>
    <scope>NUCLEOTIDE SEQUENCE [LARGE SCALE GENOMIC DNA]</scope>
    <source>
        <strain evidence="11">SPO-2</strain>
    </source>
</reference>
<evidence type="ECO:0000256" key="3">
    <source>
        <dbReference type="ARBA" id="ARBA00022737"/>
    </source>
</evidence>
<dbReference type="PRINTS" id="PR00452">
    <property type="entry name" value="SH3DOMAIN"/>
</dbReference>
<evidence type="ECO:0000313" key="12">
    <source>
        <dbReference type="Proteomes" id="UP001165289"/>
    </source>
</evidence>
<protein>
    <submittedName>
        <fullName evidence="11">LIM and SH3 domain protein 1 isoform X6</fullName>
    </submittedName>
</protein>
<dbReference type="Pfam" id="PF00880">
    <property type="entry name" value="Nebulin"/>
    <property type="match status" value="1"/>
</dbReference>
<dbReference type="GO" id="GO:0005737">
    <property type="term" value="C:cytoplasm"/>
    <property type="evidence" value="ECO:0007669"/>
    <property type="project" value="UniProtKB-ARBA"/>
</dbReference>
<comment type="caution">
    <text evidence="11">The sequence shown here is derived from an EMBL/GenBank/DDBJ whole genome shotgun (WGS) entry which is preliminary data.</text>
</comment>
<evidence type="ECO:0000313" key="11">
    <source>
        <dbReference type="EMBL" id="KAI6645841.1"/>
    </source>
</evidence>
<dbReference type="PANTHER" id="PTHR46218:SF4">
    <property type="entry name" value="LIM AND SH3 DOMAIN PROTEIN LASP"/>
    <property type="match status" value="1"/>
</dbReference>
<dbReference type="Gene3D" id="2.10.110.10">
    <property type="entry name" value="Cysteine Rich Protein"/>
    <property type="match status" value="1"/>
</dbReference>
<dbReference type="PROSITE" id="PS51216">
    <property type="entry name" value="NEBULIN"/>
    <property type="match status" value="1"/>
</dbReference>
<dbReference type="Pfam" id="PF00412">
    <property type="entry name" value="LIM"/>
    <property type="match status" value="1"/>
</dbReference>
<evidence type="ECO:0000256" key="4">
    <source>
        <dbReference type="ARBA" id="ARBA00022833"/>
    </source>
</evidence>
<evidence type="ECO:0000256" key="2">
    <source>
        <dbReference type="ARBA" id="ARBA00022723"/>
    </source>
</evidence>
<dbReference type="Pfam" id="PF14604">
    <property type="entry name" value="SH3_9"/>
    <property type="match status" value="1"/>
</dbReference>
<dbReference type="SUPFAM" id="SSF57716">
    <property type="entry name" value="Glucocorticoid receptor-like (DNA-binding domain)"/>
    <property type="match status" value="1"/>
</dbReference>
<dbReference type="InterPro" id="IPR001781">
    <property type="entry name" value="Znf_LIM"/>
</dbReference>
<evidence type="ECO:0000256" key="6">
    <source>
        <dbReference type="PROSITE-ProRule" id="PRU00125"/>
    </source>
</evidence>
<dbReference type="GO" id="GO:0005925">
    <property type="term" value="C:focal adhesion"/>
    <property type="evidence" value="ECO:0007669"/>
    <property type="project" value="TreeGrafter"/>
</dbReference>
<dbReference type="GO" id="GO:0046872">
    <property type="term" value="F:metal ion binding"/>
    <property type="evidence" value="ECO:0007669"/>
    <property type="project" value="UniProtKB-KW"/>
</dbReference>
<organism evidence="11 12">
    <name type="scientific">Oopsacas minuta</name>
    <dbReference type="NCBI Taxonomy" id="111878"/>
    <lineage>
        <taxon>Eukaryota</taxon>
        <taxon>Metazoa</taxon>
        <taxon>Porifera</taxon>
        <taxon>Hexactinellida</taxon>
        <taxon>Hexasterophora</taxon>
        <taxon>Lyssacinosida</taxon>
        <taxon>Leucopsacidae</taxon>
        <taxon>Oopsacas</taxon>
    </lineage>
</organism>
<dbReference type="InterPro" id="IPR001452">
    <property type="entry name" value="SH3_domain"/>
</dbReference>
<keyword evidence="2 6" id="KW-0479">Metal-binding</keyword>
<feature type="region of interest" description="Disordered" evidence="8">
    <location>
        <begin position="123"/>
        <end position="146"/>
    </location>
</feature>
<dbReference type="Gene3D" id="2.30.30.40">
    <property type="entry name" value="SH3 Domains"/>
    <property type="match status" value="1"/>
</dbReference>
<dbReference type="GO" id="GO:0051015">
    <property type="term" value="F:actin filament binding"/>
    <property type="evidence" value="ECO:0007669"/>
    <property type="project" value="TreeGrafter"/>
</dbReference>
<evidence type="ECO:0000259" key="10">
    <source>
        <dbReference type="PROSITE" id="PS50023"/>
    </source>
</evidence>
<dbReference type="PANTHER" id="PTHR46218">
    <property type="entry name" value="LASP"/>
    <property type="match status" value="1"/>
</dbReference>
<sequence>MNPPCGRCKKTVYATEKLSCLDQAWHKGCFSCDTCGLKLTMKTYKGYSKRPYCETHYPTTKFTAVADTPENRRLKTVTKQTSHVEYQKEHRKNLEQFTAVADTPENARIKKHGELSTALYHKDYKPGQFGQDPSEPRPEAYTTKYQDEPERAPYIPPQATAMIHTPAPAPAPAKAPAPAPVLAQAKASYYVALYDYQAAEDDEVSFNEGDRIIDAEIIDDGWMIATNSGTGQRGLLPSNYVEKA</sequence>
<accession>A0AAV7JAU9</accession>
<dbReference type="InterPro" id="IPR036028">
    <property type="entry name" value="SH3-like_dom_sf"/>
</dbReference>
<dbReference type="PROSITE" id="PS50002">
    <property type="entry name" value="SH3"/>
    <property type="match status" value="1"/>
</dbReference>
<dbReference type="EMBL" id="JAKMXF010000365">
    <property type="protein sequence ID" value="KAI6645841.1"/>
    <property type="molecule type" value="Genomic_DNA"/>
</dbReference>
<evidence type="ECO:0000256" key="8">
    <source>
        <dbReference type="SAM" id="MobiDB-lite"/>
    </source>
</evidence>
<dbReference type="SMART" id="SM00132">
    <property type="entry name" value="LIM"/>
    <property type="match status" value="1"/>
</dbReference>
<feature type="domain" description="SH3" evidence="9">
    <location>
        <begin position="185"/>
        <end position="244"/>
    </location>
</feature>
<proteinExistence type="predicted"/>
<evidence type="ECO:0000256" key="7">
    <source>
        <dbReference type="PROSITE-ProRule" id="PRU00192"/>
    </source>
</evidence>
<keyword evidence="12" id="KW-1185">Reference proteome</keyword>
<name>A0AAV7JAU9_9METZ</name>
<dbReference type="SMART" id="SM00227">
    <property type="entry name" value="NEBU"/>
    <property type="match status" value="2"/>
</dbReference>
<keyword evidence="3" id="KW-0677">Repeat</keyword>
<dbReference type="PROSITE" id="PS50023">
    <property type="entry name" value="LIM_DOMAIN_2"/>
    <property type="match status" value="1"/>
</dbReference>
<dbReference type="Proteomes" id="UP001165289">
    <property type="component" value="Unassembled WGS sequence"/>
</dbReference>
<evidence type="ECO:0000259" key="9">
    <source>
        <dbReference type="PROSITE" id="PS50002"/>
    </source>
</evidence>
<dbReference type="InterPro" id="IPR051759">
    <property type="entry name" value="LIM-SH3_domain_protein"/>
</dbReference>
<feature type="domain" description="LIM zinc-binding" evidence="10">
    <location>
        <begin position="3"/>
        <end position="63"/>
    </location>
</feature>
<dbReference type="AlphaFoldDB" id="A0AAV7JAU9"/>
<dbReference type="SMART" id="SM00326">
    <property type="entry name" value="SH3"/>
    <property type="match status" value="1"/>
</dbReference>
<dbReference type="SUPFAM" id="SSF50044">
    <property type="entry name" value="SH3-domain"/>
    <property type="match status" value="1"/>
</dbReference>
<keyword evidence="1 7" id="KW-0728">SH3 domain</keyword>
<keyword evidence="4 6" id="KW-0862">Zinc</keyword>
<evidence type="ECO:0000256" key="1">
    <source>
        <dbReference type="ARBA" id="ARBA00022443"/>
    </source>
</evidence>